<proteinExistence type="predicted"/>
<evidence type="ECO:0000313" key="3">
    <source>
        <dbReference type="Proteomes" id="UP000635384"/>
    </source>
</evidence>
<dbReference type="NCBIfam" id="NF004846">
    <property type="entry name" value="PRK06197.1"/>
    <property type="match status" value="1"/>
</dbReference>
<keyword evidence="3" id="KW-1185">Reference proteome</keyword>
<name>A0ABR8KY57_9SPHN</name>
<comment type="caution">
    <text evidence="2">The sequence shown here is derived from an EMBL/GenBank/DDBJ whole genome shotgun (WGS) entry which is preliminary data.</text>
</comment>
<organism evidence="2 3">
    <name type="scientific">Erythrobacter rubeus</name>
    <dbReference type="NCBI Taxonomy" id="2760803"/>
    <lineage>
        <taxon>Bacteria</taxon>
        <taxon>Pseudomonadati</taxon>
        <taxon>Pseudomonadota</taxon>
        <taxon>Alphaproteobacteria</taxon>
        <taxon>Sphingomonadales</taxon>
        <taxon>Erythrobacteraceae</taxon>
        <taxon>Erythrobacter/Porphyrobacter group</taxon>
        <taxon>Erythrobacter</taxon>
    </lineage>
</organism>
<gene>
    <name evidence="2" type="ORF">IB285_14050</name>
</gene>
<dbReference type="InterPro" id="IPR002347">
    <property type="entry name" value="SDR_fam"/>
</dbReference>
<sequence>MPHMETSGIENWTPENLPDLSGKLCIITGGNSGIGFEAAKLLARQNADVVIAARNEMKGKQALAKIVNLGEGRCELLKIDLADSSSIRDAAKEAQDRFGAIAALINNAGVMQTPKQKTADGYEMQLGTNHLGHFLWCALMFDQVDGRGGRVVTVSSIAHKFGRIDFDNLMMERGYDASRAYFRSKLANLLFAMELHRRLDKADSRIKSIACHPGYSDTELQFSGPTAVLKAIYKITNSIIAQPAKLGAYPTVLAAADPDAVSGGYYGPTGFFDARGPVGDADVEPRALDEDVARRLWEVSEELVGESFEV</sequence>
<dbReference type="Proteomes" id="UP000635384">
    <property type="component" value="Unassembled WGS sequence"/>
</dbReference>
<dbReference type="InterPro" id="IPR036291">
    <property type="entry name" value="NAD(P)-bd_dom_sf"/>
</dbReference>
<dbReference type="Gene3D" id="3.40.50.720">
    <property type="entry name" value="NAD(P)-binding Rossmann-like Domain"/>
    <property type="match status" value="1"/>
</dbReference>
<dbReference type="SUPFAM" id="SSF51735">
    <property type="entry name" value="NAD(P)-binding Rossmann-fold domains"/>
    <property type="match status" value="1"/>
</dbReference>
<accession>A0ABR8KY57</accession>
<evidence type="ECO:0000313" key="2">
    <source>
        <dbReference type="EMBL" id="MBD2843379.1"/>
    </source>
</evidence>
<dbReference type="PRINTS" id="PR00081">
    <property type="entry name" value="GDHRDH"/>
</dbReference>
<evidence type="ECO:0000256" key="1">
    <source>
        <dbReference type="ARBA" id="ARBA00023002"/>
    </source>
</evidence>
<dbReference type="RefSeq" id="WP_190788745.1">
    <property type="nucleotide sequence ID" value="NZ_JACXLC010000001.1"/>
</dbReference>
<dbReference type="PANTHER" id="PTHR43157:SF31">
    <property type="entry name" value="PHOSPHATIDYLINOSITOL-GLYCAN BIOSYNTHESIS CLASS F PROTEIN"/>
    <property type="match status" value="1"/>
</dbReference>
<dbReference type="Pfam" id="PF00106">
    <property type="entry name" value="adh_short"/>
    <property type="match status" value="1"/>
</dbReference>
<protein>
    <submittedName>
        <fullName evidence="2">SDR family NAD(P)-dependent oxidoreductase</fullName>
    </submittedName>
</protein>
<dbReference type="EMBL" id="JACXLC010000001">
    <property type="protein sequence ID" value="MBD2843379.1"/>
    <property type="molecule type" value="Genomic_DNA"/>
</dbReference>
<reference evidence="2 3" key="1">
    <citation type="submission" date="2020-09" db="EMBL/GenBank/DDBJ databases">
        <authorList>
            <person name="Yoon J.-W."/>
        </authorList>
    </citation>
    <scope>NUCLEOTIDE SEQUENCE [LARGE SCALE GENOMIC DNA]</scope>
    <source>
        <strain evidence="2 3">KMU-140</strain>
    </source>
</reference>
<dbReference type="PANTHER" id="PTHR43157">
    <property type="entry name" value="PHOSPHATIDYLINOSITOL-GLYCAN BIOSYNTHESIS CLASS F PROTEIN-RELATED"/>
    <property type="match status" value="1"/>
</dbReference>
<keyword evidence="1" id="KW-0560">Oxidoreductase</keyword>
<dbReference type="CDD" id="cd05327">
    <property type="entry name" value="retinol-DH_like_SDR_c_like"/>
    <property type="match status" value="1"/>
</dbReference>